<keyword evidence="3 5" id="KW-1133">Transmembrane helix</keyword>
<feature type="transmembrane region" description="Helical" evidence="5">
    <location>
        <begin position="95"/>
        <end position="119"/>
    </location>
</feature>
<keyword evidence="4 5" id="KW-0472">Membrane</keyword>
<dbReference type="CDD" id="cd16914">
    <property type="entry name" value="EcfT"/>
    <property type="match status" value="1"/>
</dbReference>
<proteinExistence type="predicted"/>
<dbReference type="AlphaFoldDB" id="A0A0C7G5H1"/>
<evidence type="ECO:0000256" key="1">
    <source>
        <dbReference type="ARBA" id="ARBA00004141"/>
    </source>
</evidence>
<feature type="transmembrane region" description="Helical" evidence="5">
    <location>
        <begin position="125"/>
        <end position="147"/>
    </location>
</feature>
<accession>A0A0C7G5H1</accession>
<feature type="transmembrane region" description="Helical" evidence="5">
    <location>
        <begin position="263"/>
        <end position="287"/>
    </location>
</feature>
<evidence type="ECO:0000313" key="7">
    <source>
        <dbReference type="Proteomes" id="UP000049127"/>
    </source>
</evidence>
<evidence type="ECO:0000256" key="3">
    <source>
        <dbReference type="ARBA" id="ARBA00022989"/>
    </source>
</evidence>
<dbReference type="InterPro" id="IPR003339">
    <property type="entry name" value="ABC/ECF_trnsptr_transmembrane"/>
</dbReference>
<dbReference type="GO" id="GO:0005886">
    <property type="term" value="C:plasma membrane"/>
    <property type="evidence" value="ECO:0007669"/>
    <property type="project" value="UniProtKB-ARBA"/>
</dbReference>
<feature type="transmembrane region" description="Helical" evidence="5">
    <location>
        <begin position="57"/>
        <end position="74"/>
    </location>
</feature>
<reference evidence="6 7" key="1">
    <citation type="submission" date="2015-01" db="EMBL/GenBank/DDBJ databases">
        <authorList>
            <person name="Aslett A.Martin."/>
            <person name="De Silva Nishadi"/>
        </authorList>
    </citation>
    <scope>NUCLEOTIDE SEQUENCE [LARGE SCALE GENOMIC DNA]</scope>
    <source>
        <strain evidence="6 7">R28058</strain>
    </source>
</reference>
<sequence length="320" mass="36702">MINAFELFHPIINFYYFIVVISFSMFFMHPIFLLISLLTAFIYSVMLNGKRAVKFNILYMIPILIVTSIINPAFSHKGVTILTYFKNGNPMTLESIVYGLCSAIMFVSVILWFSCYNAIISSDKFIYLFGKIIPSLSLIISMVLRFVPRYKTQIKIISNAQRCIGRDITNGSILQKARNGIKILSIMTTWALENGIETADSMKSRGYGLKGRTSFSNFRFDKRDKIVFITMTVFTGVLIAGALNNENNIVFFPMIKIKEISIFSILVYISFTGLCLTPVIIEVIEIIKWSKIEKYRSSIEYTCIYSINNYWKVKNKTLDI</sequence>
<dbReference type="Proteomes" id="UP000049127">
    <property type="component" value="Unassembled WGS sequence"/>
</dbReference>
<dbReference type="EMBL" id="CEKZ01000003">
    <property type="protein sequence ID" value="CEQ03276.1"/>
    <property type="molecule type" value="Genomic_DNA"/>
</dbReference>
<protein>
    <submittedName>
        <fullName evidence="6">Cobalt transport protein</fullName>
    </submittedName>
</protein>
<organism evidence="6 7">
    <name type="scientific">Paraclostridium sordellii</name>
    <name type="common">Clostridium sordellii</name>
    <dbReference type="NCBI Taxonomy" id="1505"/>
    <lineage>
        <taxon>Bacteria</taxon>
        <taxon>Bacillati</taxon>
        <taxon>Bacillota</taxon>
        <taxon>Clostridia</taxon>
        <taxon>Peptostreptococcales</taxon>
        <taxon>Peptostreptococcaceae</taxon>
        <taxon>Paraclostridium</taxon>
    </lineage>
</organism>
<evidence type="ECO:0000313" key="6">
    <source>
        <dbReference type="EMBL" id="CEQ03276.1"/>
    </source>
</evidence>
<name>A0A0C7G5H1_PARSO</name>
<dbReference type="RefSeq" id="WP_077066933.1">
    <property type="nucleotide sequence ID" value="NZ_CDNI01000003.1"/>
</dbReference>
<feature type="transmembrane region" description="Helical" evidence="5">
    <location>
        <begin position="226"/>
        <end position="243"/>
    </location>
</feature>
<feature type="transmembrane region" description="Helical" evidence="5">
    <location>
        <begin position="12"/>
        <end position="45"/>
    </location>
</feature>
<gene>
    <name evidence="6" type="primary">ecfT</name>
    <name evidence="6" type="ORF">R28058_10091</name>
</gene>
<evidence type="ECO:0000256" key="2">
    <source>
        <dbReference type="ARBA" id="ARBA00022692"/>
    </source>
</evidence>
<comment type="subcellular location">
    <subcellularLocation>
        <location evidence="1">Membrane</location>
        <topology evidence="1">Multi-pass membrane protein</topology>
    </subcellularLocation>
</comment>
<keyword evidence="2 5" id="KW-0812">Transmembrane</keyword>
<evidence type="ECO:0000256" key="4">
    <source>
        <dbReference type="ARBA" id="ARBA00023136"/>
    </source>
</evidence>
<evidence type="ECO:0000256" key="5">
    <source>
        <dbReference type="SAM" id="Phobius"/>
    </source>
</evidence>